<evidence type="ECO:0000313" key="2">
    <source>
        <dbReference type="EMBL" id="KIP02724.1"/>
    </source>
</evidence>
<feature type="transmembrane region" description="Helical" evidence="1">
    <location>
        <begin position="61"/>
        <end position="79"/>
    </location>
</feature>
<proteinExistence type="predicted"/>
<feature type="transmembrane region" description="Helical" evidence="1">
    <location>
        <begin position="143"/>
        <end position="164"/>
    </location>
</feature>
<sequence length="332" mass="37162">MASNVTTPLNETGMRHMGLTLIYRIIPVLFSTVSYGIYIAILHTATRRLYHHGLKIVLNQITLVVMYLVFALNSAIWALEVAQLIALPRLFLNSPPSSDILTDFHRIIRHEARIIQVLFQCEMILADTCVIWRAATIWHDRRIVVLMPLCWWSLMIANMTVNASLCPSGASVNKLSQICYTTNILAPILSITTNISVTVLVLWKAWSLREIIEFVWRDGCISKLISLFVLFIESGTIYVLIMTTNLLITSLYGTGLPDSVAGMVDCISKYVTAQLVGIYPTLMLILIRKSLWNLSGEGSAAMSSCYGRCYKYEPSHNTESGVGVFTTIYADV</sequence>
<keyword evidence="1" id="KW-0812">Transmembrane</keyword>
<evidence type="ECO:0000256" key="1">
    <source>
        <dbReference type="SAM" id="Phobius"/>
    </source>
</evidence>
<dbReference type="Proteomes" id="UP000053257">
    <property type="component" value="Unassembled WGS sequence"/>
</dbReference>
<evidence type="ECO:0008006" key="4">
    <source>
        <dbReference type="Google" id="ProtNLM"/>
    </source>
</evidence>
<name>A0A0C3NDT4_PHLG1</name>
<dbReference type="HOGENOM" id="CLU_066907_0_0_1"/>
<keyword evidence="1" id="KW-1133">Transmembrane helix</keyword>
<feature type="transmembrane region" description="Helical" evidence="1">
    <location>
        <begin position="267"/>
        <end position="287"/>
    </location>
</feature>
<reference evidence="2 3" key="1">
    <citation type="journal article" date="2014" name="PLoS Genet.">
        <title>Analysis of the Phlebiopsis gigantea genome, transcriptome and secretome provides insight into its pioneer colonization strategies of wood.</title>
        <authorList>
            <person name="Hori C."/>
            <person name="Ishida T."/>
            <person name="Igarashi K."/>
            <person name="Samejima M."/>
            <person name="Suzuki H."/>
            <person name="Master E."/>
            <person name="Ferreira P."/>
            <person name="Ruiz-Duenas F.J."/>
            <person name="Held B."/>
            <person name="Canessa P."/>
            <person name="Larrondo L.F."/>
            <person name="Schmoll M."/>
            <person name="Druzhinina I.S."/>
            <person name="Kubicek C.P."/>
            <person name="Gaskell J.A."/>
            <person name="Kersten P."/>
            <person name="St John F."/>
            <person name="Glasner J."/>
            <person name="Sabat G."/>
            <person name="Splinter BonDurant S."/>
            <person name="Syed K."/>
            <person name="Yadav J."/>
            <person name="Mgbeahuruike A.C."/>
            <person name="Kovalchuk A."/>
            <person name="Asiegbu F.O."/>
            <person name="Lackner G."/>
            <person name="Hoffmeister D."/>
            <person name="Rencoret J."/>
            <person name="Gutierrez A."/>
            <person name="Sun H."/>
            <person name="Lindquist E."/>
            <person name="Barry K."/>
            <person name="Riley R."/>
            <person name="Grigoriev I.V."/>
            <person name="Henrissat B."/>
            <person name="Kues U."/>
            <person name="Berka R.M."/>
            <person name="Martinez A.T."/>
            <person name="Covert S.F."/>
            <person name="Blanchette R.A."/>
            <person name="Cullen D."/>
        </authorList>
    </citation>
    <scope>NUCLEOTIDE SEQUENCE [LARGE SCALE GENOMIC DNA]</scope>
    <source>
        <strain evidence="2 3">11061_1 CR5-6</strain>
    </source>
</reference>
<dbReference type="AlphaFoldDB" id="A0A0C3NDT4"/>
<protein>
    <recommendedName>
        <fullName evidence="4">G-protein coupled receptors family 1 profile domain-containing protein</fullName>
    </recommendedName>
</protein>
<feature type="transmembrane region" description="Helical" evidence="1">
    <location>
        <begin position="224"/>
        <end position="247"/>
    </location>
</feature>
<gene>
    <name evidence="2" type="ORF">PHLGIDRAFT_283268</name>
</gene>
<organism evidence="2 3">
    <name type="scientific">Phlebiopsis gigantea (strain 11061_1 CR5-6)</name>
    <name type="common">White-rot fungus</name>
    <name type="synonym">Peniophora gigantea</name>
    <dbReference type="NCBI Taxonomy" id="745531"/>
    <lineage>
        <taxon>Eukaryota</taxon>
        <taxon>Fungi</taxon>
        <taxon>Dikarya</taxon>
        <taxon>Basidiomycota</taxon>
        <taxon>Agaricomycotina</taxon>
        <taxon>Agaricomycetes</taxon>
        <taxon>Polyporales</taxon>
        <taxon>Phanerochaetaceae</taxon>
        <taxon>Phlebiopsis</taxon>
    </lineage>
</organism>
<dbReference type="OrthoDB" id="2744793at2759"/>
<accession>A0A0C3NDT4</accession>
<evidence type="ECO:0000313" key="3">
    <source>
        <dbReference type="Proteomes" id="UP000053257"/>
    </source>
</evidence>
<keyword evidence="3" id="KW-1185">Reference proteome</keyword>
<feature type="transmembrane region" description="Helical" evidence="1">
    <location>
        <begin position="184"/>
        <end position="203"/>
    </location>
</feature>
<feature type="transmembrane region" description="Helical" evidence="1">
    <location>
        <begin position="21"/>
        <end position="41"/>
    </location>
</feature>
<keyword evidence="1" id="KW-0472">Membrane</keyword>
<dbReference type="EMBL" id="KN840657">
    <property type="protein sequence ID" value="KIP02724.1"/>
    <property type="molecule type" value="Genomic_DNA"/>
</dbReference>